<evidence type="ECO:0000259" key="5">
    <source>
        <dbReference type="PROSITE" id="PS51845"/>
    </source>
</evidence>
<evidence type="ECO:0000256" key="1">
    <source>
        <dbReference type="ARBA" id="ARBA00022723"/>
    </source>
</evidence>
<dbReference type="InterPro" id="IPR010920">
    <property type="entry name" value="LSM_dom_sf"/>
</dbReference>
<dbReference type="SUPFAM" id="SSF50182">
    <property type="entry name" value="Sm-like ribonucleoproteins"/>
    <property type="match status" value="1"/>
</dbReference>
<feature type="compositionally biased region" description="Acidic residues" evidence="4">
    <location>
        <begin position="513"/>
        <end position="525"/>
    </location>
</feature>
<proteinExistence type="inferred from homology"/>
<reference evidence="6 7" key="1">
    <citation type="submission" date="2021-04" db="EMBL/GenBank/DDBJ databases">
        <authorList>
            <person name="Bliznina A."/>
        </authorList>
    </citation>
    <scope>NUCLEOTIDE SEQUENCE [LARGE SCALE GENOMIC DNA]</scope>
</reference>
<dbReference type="EC" id="3.1.4.-" evidence="3"/>
<dbReference type="Proteomes" id="UP001158576">
    <property type="component" value="Chromosome PAR"/>
</dbReference>
<dbReference type="InterPro" id="IPR036971">
    <property type="entry name" value="PDEase_catalytic_dom_sf"/>
</dbReference>
<dbReference type="EMBL" id="OU015568">
    <property type="protein sequence ID" value="CAG5089922.1"/>
    <property type="molecule type" value="Genomic_DNA"/>
</dbReference>
<protein>
    <recommendedName>
        <fullName evidence="3">Phosphodiesterase</fullName>
        <ecNumber evidence="3">3.1.4.-</ecNumber>
    </recommendedName>
</protein>
<dbReference type="PROSITE" id="PS00126">
    <property type="entry name" value="PDEASE_I_1"/>
    <property type="match status" value="1"/>
</dbReference>
<keyword evidence="7" id="KW-1185">Reference proteome</keyword>
<dbReference type="Gene3D" id="1.10.1300.10">
    <property type="entry name" value="3'5'-cyclic nucleotide phosphodiesterase, catalytic domain"/>
    <property type="match status" value="1"/>
</dbReference>
<comment type="similarity">
    <text evidence="3">Belongs to the cyclic nucleotide phosphodiesterase family.</text>
</comment>
<dbReference type="PANTHER" id="PTHR11347">
    <property type="entry name" value="CYCLIC NUCLEOTIDE PHOSPHODIESTERASE"/>
    <property type="match status" value="1"/>
</dbReference>
<keyword evidence="1 3" id="KW-0479">Metal-binding</keyword>
<evidence type="ECO:0000313" key="7">
    <source>
        <dbReference type="Proteomes" id="UP001158576"/>
    </source>
</evidence>
<dbReference type="SUPFAM" id="SSF109604">
    <property type="entry name" value="HD-domain/PDEase-like"/>
    <property type="match status" value="1"/>
</dbReference>
<feature type="region of interest" description="Disordered" evidence="4">
    <location>
        <begin position="502"/>
        <end position="526"/>
    </location>
</feature>
<accession>A0ABN7S666</accession>
<dbReference type="InterPro" id="IPR001163">
    <property type="entry name" value="Sm_dom_euk/arc"/>
</dbReference>
<dbReference type="PROSITE" id="PS51845">
    <property type="entry name" value="PDEASE_I_2"/>
    <property type="match status" value="1"/>
</dbReference>
<dbReference type="Pfam" id="PF01423">
    <property type="entry name" value="LSM"/>
    <property type="match status" value="1"/>
</dbReference>
<evidence type="ECO:0000256" key="2">
    <source>
        <dbReference type="ARBA" id="ARBA00022801"/>
    </source>
</evidence>
<comment type="cofactor">
    <cofactor evidence="3">
        <name>a divalent metal cation</name>
        <dbReference type="ChEBI" id="CHEBI:60240"/>
    </cofactor>
    <text evidence="3">Binds 2 divalent metal cations per subunit. Site 1 may preferentially bind zinc ions, while site 2 has a preference for magnesium and/or manganese ions.</text>
</comment>
<name>A0ABN7S666_OIKDI</name>
<feature type="domain" description="PDEase" evidence="5">
    <location>
        <begin position="74"/>
        <end position="483"/>
    </location>
</feature>
<organism evidence="6 7">
    <name type="scientific">Oikopleura dioica</name>
    <name type="common">Tunicate</name>
    <dbReference type="NCBI Taxonomy" id="34765"/>
    <lineage>
        <taxon>Eukaryota</taxon>
        <taxon>Metazoa</taxon>
        <taxon>Chordata</taxon>
        <taxon>Tunicata</taxon>
        <taxon>Appendicularia</taxon>
        <taxon>Copelata</taxon>
        <taxon>Oikopleuridae</taxon>
        <taxon>Oikopleura</taxon>
    </lineage>
</organism>
<sequence length="572" mass="65537">MEYKGYLMAVDGYMNLQLGNSEEYIDGALAGHLVQDRTLQFTSASSRLGRHQMALEDYEIEEQDHGHLGVHVAVSDELIDKLHNVYTPKSKPKKPKNSKYKPKHHDKVNYQFNIDVDGFVPKTKDEYFAKIDSWGWSSHFASVLCGGRPLRSTFASLFERYGFFHKGFVDSRTFFNFCDSIEFKYSRHRNFYHNGIHGTDVLQTVHVMINSTGLINFLNDLEILAILFAAGCHDVEHTGTTNDFHKDTESELAQMYNNVSVLENHHLATTWNTLNEKDCNMLAKLDDKQLEYFKELVTEMILHTDLAKHFDQVKSINSALTVMTPEKWSEYENSPDEELLAPFDKKSLLAMVLHAADISNAAKPWHLQQLFTMQILQEFFFQGDELKQRNMTLPPLSNRTTTNIPDSQIGFIAYLVKPLYESMSNCLRSMAPVIAARAKKGSSYVHERLSTCSILKTMDDFDKLWRGNLTYNSDRWAKIKNAENRFQRPSVMPKKPRILEKHKSDEPVPIVEDAGESEEESENEEMNQMFISKARKSLAMSHPATMSANPDNIPVDIAIDAYESPEESETDE</sequence>
<dbReference type="Gene3D" id="2.30.30.100">
    <property type="match status" value="1"/>
</dbReference>
<dbReference type="Pfam" id="PF00233">
    <property type="entry name" value="PDEase_I"/>
    <property type="match status" value="1"/>
</dbReference>
<evidence type="ECO:0000256" key="4">
    <source>
        <dbReference type="SAM" id="MobiDB-lite"/>
    </source>
</evidence>
<keyword evidence="2 3" id="KW-0378">Hydrolase</keyword>
<dbReference type="SMART" id="SM00471">
    <property type="entry name" value="HDc"/>
    <property type="match status" value="1"/>
</dbReference>
<dbReference type="PRINTS" id="PR00387">
    <property type="entry name" value="PDIESTERASE1"/>
</dbReference>
<gene>
    <name evidence="6" type="ORF">OKIOD_LOCUS3961</name>
</gene>
<dbReference type="InterPro" id="IPR023088">
    <property type="entry name" value="PDEase"/>
</dbReference>
<dbReference type="CDD" id="cd00077">
    <property type="entry name" value="HDc"/>
    <property type="match status" value="1"/>
</dbReference>
<dbReference type="InterPro" id="IPR002073">
    <property type="entry name" value="PDEase_catalytic_dom"/>
</dbReference>
<evidence type="ECO:0000256" key="3">
    <source>
        <dbReference type="RuleBase" id="RU363067"/>
    </source>
</evidence>
<dbReference type="InterPro" id="IPR023174">
    <property type="entry name" value="PDEase_CS"/>
</dbReference>
<dbReference type="InterPro" id="IPR003607">
    <property type="entry name" value="HD/PDEase_dom"/>
</dbReference>
<evidence type="ECO:0000313" key="6">
    <source>
        <dbReference type="EMBL" id="CAG5089922.1"/>
    </source>
</evidence>